<dbReference type="GeneID" id="9808095"/>
<organism evidence="3">
    <name type="scientific">Caenorhabditis remanei</name>
    <name type="common">Caenorhabditis vulgaris</name>
    <dbReference type="NCBI Taxonomy" id="31234"/>
    <lineage>
        <taxon>Eukaryota</taxon>
        <taxon>Metazoa</taxon>
        <taxon>Ecdysozoa</taxon>
        <taxon>Nematoda</taxon>
        <taxon>Chromadorea</taxon>
        <taxon>Rhabditida</taxon>
        <taxon>Rhabditina</taxon>
        <taxon>Rhabditomorpha</taxon>
        <taxon>Rhabditoidea</taxon>
        <taxon>Rhabditidae</taxon>
        <taxon>Peloderinae</taxon>
        <taxon>Caenorhabditis</taxon>
    </lineage>
</organism>
<gene>
    <name evidence="2" type="ORF">CRE_07752</name>
</gene>
<accession>E3N6R8</accession>
<keyword evidence="1" id="KW-1133">Transmembrane helix</keyword>
<dbReference type="AlphaFoldDB" id="E3N6R8"/>
<dbReference type="CTD" id="9808095"/>
<protein>
    <submittedName>
        <fullName evidence="2">Uncharacterized protein</fullName>
    </submittedName>
</protein>
<feature type="transmembrane region" description="Helical" evidence="1">
    <location>
        <begin position="93"/>
        <end position="116"/>
    </location>
</feature>
<evidence type="ECO:0000313" key="2">
    <source>
        <dbReference type="EMBL" id="EFO88242.1"/>
    </source>
</evidence>
<dbReference type="OMA" id="HENHPEN"/>
<reference evidence="2" key="1">
    <citation type="submission" date="2007-07" db="EMBL/GenBank/DDBJ databases">
        <title>PCAP assembly of the Caenorhabditis remanei genome.</title>
        <authorList>
            <consortium name="The Caenorhabditis remanei Sequencing Consortium"/>
            <person name="Wilson R.K."/>
        </authorList>
    </citation>
    <scope>NUCLEOTIDE SEQUENCE [LARGE SCALE GENOMIC DNA]</scope>
    <source>
        <strain evidence="2">PB4641</strain>
    </source>
</reference>
<dbReference type="EMBL" id="DS268542">
    <property type="protein sequence ID" value="EFO88242.1"/>
    <property type="molecule type" value="Genomic_DNA"/>
</dbReference>
<keyword evidence="1" id="KW-0812">Transmembrane</keyword>
<feature type="transmembrane region" description="Helical" evidence="1">
    <location>
        <begin position="35"/>
        <end position="51"/>
    </location>
</feature>
<dbReference type="Proteomes" id="UP000008281">
    <property type="component" value="Unassembled WGS sequence"/>
</dbReference>
<dbReference type="InParanoid" id="E3N6R8"/>
<dbReference type="RefSeq" id="XP_003095919.2">
    <property type="nucleotide sequence ID" value="XM_003095871.2"/>
</dbReference>
<keyword evidence="1" id="KW-0472">Membrane</keyword>
<evidence type="ECO:0000313" key="3">
    <source>
        <dbReference type="Proteomes" id="UP000008281"/>
    </source>
</evidence>
<feature type="transmembrane region" description="Helical" evidence="1">
    <location>
        <begin position="63"/>
        <end position="81"/>
    </location>
</feature>
<dbReference type="eggNOG" id="ENOG502TC0U">
    <property type="taxonomic scope" value="Eukaryota"/>
</dbReference>
<dbReference type="HOGENOM" id="CLU_1662427_0_0_1"/>
<name>E3N6R8_CAERE</name>
<keyword evidence="3" id="KW-1185">Reference proteome</keyword>
<proteinExistence type="predicted"/>
<dbReference type="FunCoup" id="E3N6R8">
    <property type="interactions" value="1185"/>
</dbReference>
<evidence type="ECO:0000256" key="1">
    <source>
        <dbReference type="SAM" id="Phobius"/>
    </source>
</evidence>
<dbReference type="KEGG" id="crq:GCK72_009057"/>
<sequence length="159" mass="18175">MAFLSNLRDLFNSEECMIITQKPYYRDPKGLKSTMMAHIAVSFAIYGLQQYYGVIGSYAPEEIPFWIMASGNMLVSIFGSVRGFDIVIMAELLVALITAVVFQFPLFFPVIIIMIIQTCQRLEKTLGYEFPAADEQLEGEKEEPAIRNRRHQAYPTIFE</sequence>